<dbReference type="RefSeq" id="WP_204517176.1">
    <property type="nucleotide sequence ID" value="NZ_BAABIN010000013.1"/>
</dbReference>
<evidence type="ECO:0000313" key="2">
    <source>
        <dbReference type="Proteomes" id="UP000717624"/>
    </source>
</evidence>
<dbReference type="AlphaFoldDB" id="A0A938Y0S0"/>
<dbReference type="PANTHER" id="PTHR34374">
    <property type="entry name" value="LARGE RIBOSOMAL RNA SUBUNIT ACCUMULATION PROTEIN YCED HOMOLOG 1, CHLOROPLASTIC"/>
    <property type="match status" value="1"/>
</dbReference>
<dbReference type="Proteomes" id="UP000717624">
    <property type="component" value="Unassembled WGS sequence"/>
</dbReference>
<dbReference type="InterPro" id="IPR003772">
    <property type="entry name" value="YceD"/>
</dbReference>
<keyword evidence="2" id="KW-1185">Reference proteome</keyword>
<dbReference type="EMBL" id="JAFBEB010000002">
    <property type="protein sequence ID" value="MBM7589467.1"/>
    <property type="molecule type" value="Genomic_DNA"/>
</dbReference>
<proteinExistence type="predicted"/>
<reference evidence="1" key="1">
    <citation type="submission" date="2021-01" db="EMBL/GenBank/DDBJ databases">
        <title>Genomic Encyclopedia of Type Strains, Phase IV (KMG-IV): sequencing the most valuable type-strain genomes for metagenomic binning, comparative biology and taxonomic classification.</title>
        <authorList>
            <person name="Goeker M."/>
        </authorList>
    </citation>
    <scope>NUCLEOTIDE SEQUENCE</scope>
    <source>
        <strain evidence="1">DSM 25523</strain>
    </source>
</reference>
<comment type="caution">
    <text evidence="1">The sequence shown here is derived from an EMBL/GenBank/DDBJ whole genome shotgun (WGS) entry which is preliminary data.</text>
</comment>
<protein>
    <recommendedName>
        <fullName evidence="3">DUF177 domain-containing protein</fullName>
    </recommendedName>
</protein>
<accession>A0A938Y0S0</accession>
<sequence>MNIKLTDLDHRKGEPLPLRFTLDPVELKKRHQEIRGLTPVEVKGEAVKLGDLYYVNGEMSADVDFVCARCLTPFTQHVVVPFQETFSPPDAAVELDEDSDIVPLEGDEIELVPLMQEDFLLEIPVFPLCKEDCLGLCPSCGTNRNEQMCGCKNERIDPRLAGLADFFKNSTE</sequence>
<evidence type="ECO:0008006" key="3">
    <source>
        <dbReference type="Google" id="ProtNLM"/>
    </source>
</evidence>
<dbReference type="Pfam" id="PF02620">
    <property type="entry name" value="YceD"/>
    <property type="match status" value="1"/>
</dbReference>
<dbReference type="PANTHER" id="PTHR34374:SF1">
    <property type="entry name" value="LARGE RIBOSOMAL RNA SUBUNIT ACCUMULATION PROTEIN YCED HOMOLOG 1, CHLOROPLASTIC"/>
    <property type="match status" value="1"/>
</dbReference>
<evidence type="ECO:0000313" key="1">
    <source>
        <dbReference type="EMBL" id="MBM7589467.1"/>
    </source>
</evidence>
<organism evidence="1 2">
    <name type="scientific">Brevibacillus fulvus</name>
    <dbReference type="NCBI Taxonomy" id="1125967"/>
    <lineage>
        <taxon>Bacteria</taxon>
        <taxon>Bacillati</taxon>
        <taxon>Bacillota</taxon>
        <taxon>Bacilli</taxon>
        <taxon>Bacillales</taxon>
        <taxon>Paenibacillaceae</taxon>
        <taxon>Brevibacillus</taxon>
    </lineage>
</organism>
<gene>
    <name evidence="1" type="ORF">JOD01_001065</name>
</gene>
<name>A0A938Y0S0_9BACL</name>